<dbReference type="GeneID" id="92365375"/>
<dbReference type="Pfam" id="PF09402">
    <property type="entry name" value="MSC"/>
    <property type="match status" value="1"/>
</dbReference>
<keyword evidence="3 6" id="KW-1133">Transmembrane helix</keyword>
<dbReference type="GO" id="GO:0034399">
    <property type="term" value="C:nuclear periphery"/>
    <property type="evidence" value="ECO:0007669"/>
    <property type="project" value="TreeGrafter"/>
</dbReference>
<dbReference type="OrthoDB" id="341403at2759"/>
<evidence type="ECO:0000313" key="8">
    <source>
        <dbReference type="EMBL" id="OII72662.1"/>
    </source>
</evidence>
<feature type="transmembrane region" description="Helical" evidence="6">
    <location>
        <begin position="462"/>
        <end position="479"/>
    </location>
</feature>
<evidence type="ECO:0000256" key="4">
    <source>
        <dbReference type="ARBA" id="ARBA00023136"/>
    </source>
</evidence>
<evidence type="ECO:0000256" key="6">
    <source>
        <dbReference type="SAM" id="Phobius"/>
    </source>
</evidence>
<evidence type="ECO:0000256" key="5">
    <source>
        <dbReference type="ARBA" id="ARBA00023242"/>
    </source>
</evidence>
<proteinExistence type="predicted"/>
<keyword evidence="4 6" id="KW-0472">Membrane</keyword>
<evidence type="ECO:0000256" key="2">
    <source>
        <dbReference type="ARBA" id="ARBA00022692"/>
    </source>
</evidence>
<keyword evidence="9" id="KW-1185">Reference proteome</keyword>
<dbReference type="PANTHER" id="PTHR47808">
    <property type="entry name" value="INNER NUCLEAR MEMBRANE PROTEIN HEH2-RELATED"/>
    <property type="match status" value="1"/>
</dbReference>
<accession>A0A1J4MEK7</accession>
<feature type="domain" description="Man1/Src1-like C-terminal" evidence="7">
    <location>
        <begin position="259"/>
        <end position="496"/>
    </location>
</feature>
<dbReference type="Proteomes" id="UP000186804">
    <property type="component" value="Unassembled WGS sequence"/>
</dbReference>
<evidence type="ECO:0000313" key="9">
    <source>
        <dbReference type="Proteomes" id="UP000186804"/>
    </source>
</evidence>
<dbReference type="RefSeq" id="XP_067067049.1">
    <property type="nucleotide sequence ID" value="XM_067211429.1"/>
</dbReference>
<dbReference type="AlphaFoldDB" id="A0A1J4MEK7"/>
<gene>
    <name evidence="8" type="ORF">cand_011900</name>
</gene>
<keyword evidence="5" id="KW-0539">Nucleus</keyword>
<dbReference type="GO" id="GO:0071763">
    <property type="term" value="P:nuclear membrane organization"/>
    <property type="evidence" value="ECO:0007669"/>
    <property type="project" value="TreeGrafter"/>
</dbReference>
<dbReference type="EMBL" id="LRBS01000111">
    <property type="protein sequence ID" value="OII72662.1"/>
    <property type="molecule type" value="Genomic_DNA"/>
</dbReference>
<keyword evidence="2 6" id="KW-0812">Transmembrane</keyword>
<name>A0A1J4MEK7_9CRYT</name>
<dbReference type="GO" id="GO:0005783">
    <property type="term" value="C:endoplasmic reticulum"/>
    <property type="evidence" value="ECO:0007669"/>
    <property type="project" value="TreeGrafter"/>
</dbReference>
<organism evidence="8 9">
    <name type="scientific">Cryptosporidium andersoni</name>
    <dbReference type="NCBI Taxonomy" id="117008"/>
    <lineage>
        <taxon>Eukaryota</taxon>
        <taxon>Sar</taxon>
        <taxon>Alveolata</taxon>
        <taxon>Apicomplexa</taxon>
        <taxon>Conoidasida</taxon>
        <taxon>Coccidia</taxon>
        <taxon>Eucoccidiorida</taxon>
        <taxon>Eimeriorina</taxon>
        <taxon>Cryptosporidiidae</taxon>
        <taxon>Cryptosporidium</taxon>
    </lineage>
</organism>
<dbReference type="VEuPathDB" id="CryptoDB:cand_011900"/>
<sequence length="600" mass="69705">MPPKQRKSIAAINSSGNTDSPWKLLTRMELFHVIDKNNIPITSDKLLKADLINLIELHLSDSDCRKWLEYYEKPLPYPEFGKNNINCNIGNTTNKKKGRYSVPAYLAVAELNTERLGSDINFKEKTINSTQKEIQNIDVTETSSFNEELDSNTYLKTKISSPILINRRKRNSISHKVDSNDNINITKVVAQDHNMETNKSSFYLPSFKALFSLLYIFPSLKKIIILSSITLLFSIGIILYSKYSIFILEPKFCDSDLKSKDLKSSSCEICPVNGHCKYGILNCNFQYKKALKYIHGKWTVLCIYDDEAHDLAEEMLLYITSRLRKLKGYNLCYIRDNNDLSKLSEHEINEMIKLSFNYYNEVIILNAISIMWNSIKNGNVLKKYRLTISTNKLENNQINRRKIDEIDNVSKPLLKFDNTDIIVSNYSAISSNKTNYENTIYIEAIDSQMPLLCQIKLYLKKWAAIYLGVLLIIWLLYYWDYKRKREKLIINKIRDIIYRENRKDITTGLFIGPDTLAIARLLRTELPQYRNYLTDNQVNKICRCVEVLDPNIQKTQLSDNNLPYYWVAKDTIAADPLHNSPISIKNNKRGLLRLFFLLSP</sequence>
<dbReference type="InterPro" id="IPR044780">
    <property type="entry name" value="Heh2/Src1"/>
</dbReference>
<reference evidence="8 9" key="1">
    <citation type="submission" date="2016-10" db="EMBL/GenBank/DDBJ databases">
        <title>Reductive evolution of mitochondrial metabolism and differential evolution of invasion-related proteins in Cryptosporidium.</title>
        <authorList>
            <person name="Liu S."/>
            <person name="Roellig D.M."/>
            <person name="Guo Y."/>
            <person name="Li N."/>
            <person name="Frace M.A."/>
            <person name="Tang K."/>
            <person name="Zhang L."/>
            <person name="Feng Y."/>
            <person name="Xiao L."/>
        </authorList>
    </citation>
    <scope>NUCLEOTIDE SEQUENCE [LARGE SCALE GENOMIC DNA]</scope>
    <source>
        <strain evidence="8">30847</strain>
    </source>
</reference>
<evidence type="ECO:0000256" key="3">
    <source>
        <dbReference type="ARBA" id="ARBA00022989"/>
    </source>
</evidence>
<dbReference type="InterPro" id="IPR018996">
    <property type="entry name" value="Man1/Src1-like_C"/>
</dbReference>
<dbReference type="PANTHER" id="PTHR47808:SF2">
    <property type="entry name" value="LEM DOMAIN-CONTAINING PROTEIN 2"/>
    <property type="match status" value="1"/>
</dbReference>
<feature type="transmembrane region" description="Helical" evidence="6">
    <location>
        <begin position="223"/>
        <end position="241"/>
    </location>
</feature>
<dbReference type="GO" id="GO:0003682">
    <property type="term" value="F:chromatin binding"/>
    <property type="evidence" value="ECO:0007669"/>
    <property type="project" value="InterPro"/>
</dbReference>
<comment type="caution">
    <text evidence="8">The sequence shown here is derived from an EMBL/GenBank/DDBJ whole genome shotgun (WGS) entry which is preliminary data.</text>
</comment>
<comment type="subcellular location">
    <subcellularLocation>
        <location evidence="1">Nucleus membrane</location>
    </subcellularLocation>
</comment>
<evidence type="ECO:0000259" key="7">
    <source>
        <dbReference type="Pfam" id="PF09402"/>
    </source>
</evidence>
<evidence type="ECO:0000256" key="1">
    <source>
        <dbReference type="ARBA" id="ARBA00004126"/>
    </source>
</evidence>
<dbReference type="GO" id="GO:0005637">
    <property type="term" value="C:nuclear inner membrane"/>
    <property type="evidence" value="ECO:0007669"/>
    <property type="project" value="InterPro"/>
</dbReference>
<protein>
    <recommendedName>
        <fullName evidence="7">Man1/Src1-like C-terminal domain-containing protein</fullName>
    </recommendedName>
</protein>